<dbReference type="Pfam" id="PF03781">
    <property type="entry name" value="FGE-sulfatase"/>
    <property type="match status" value="1"/>
</dbReference>
<sequence>MITPPWRNALALAALFACLLPAAHAADLAPGKVFQDCKDCPEMVVLPTGSFTMGTPDDEVGRQPDEGPLHQVTFKKPFAVSRFTVTMGQWQTFLRDTDYRMPDADSRPGRKCTAGTPSYPTTARHPAVCMTWHEAQRYIDWLSKKTGKPYRMLSESVREYAARAGSTGPFPFPFDEGKAYSIAKHANTYGPEDGFSFTAPVGSYAPNAFGLYDMHGNVYEWVADTVHDDYVGAPTDGSAWIDSVQRDPSCDYRHMRGNDWTEAPIFSRSGNRNDRCADNAGDWLGFRVMRDL</sequence>
<name>A0A6B3NV49_9PSED</name>
<proteinExistence type="predicted"/>
<feature type="domain" description="Sulfatase-modifying factor enzyme-like" evidence="2">
    <location>
        <begin position="40"/>
        <end position="290"/>
    </location>
</feature>
<dbReference type="InterPro" id="IPR051043">
    <property type="entry name" value="Sulfatase_Mod_Factor_Kinase"/>
</dbReference>
<protein>
    <submittedName>
        <fullName evidence="4">Formylglycine-generating enzyme family protein</fullName>
    </submittedName>
</protein>
<dbReference type="PANTHER" id="PTHR23150:SF35">
    <property type="entry name" value="BLL6746 PROTEIN"/>
    <property type="match status" value="1"/>
</dbReference>
<dbReference type="InterPro" id="IPR016187">
    <property type="entry name" value="CTDL_fold"/>
</dbReference>
<dbReference type="Gene3D" id="3.90.1580.10">
    <property type="entry name" value="paralog of FGE (formylglycine-generating enzyme)"/>
    <property type="match status" value="1"/>
</dbReference>
<dbReference type="EMBL" id="JAAHBU010000196">
    <property type="protein sequence ID" value="NER64921.1"/>
    <property type="molecule type" value="Genomic_DNA"/>
</dbReference>
<comment type="caution">
    <text evidence="4">The sequence shown here is derived from an EMBL/GenBank/DDBJ whole genome shotgun (WGS) entry which is preliminary data.</text>
</comment>
<dbReference type="RefSeq" id="WP_163946269.1">
    <property type="nucleotide sequence ID" value="NZ_JAAHBU010000196.1"/>
</dbReference>
<evidence type="ECO:0000313" key="5">
    <source>
        <dbReference type="Proteomes" id="UP000480410"/>
    </source>
</evidence>
<keyword evidence="1" id="KW-0732">Signal</keyword>
<accession>A0A6M0CWU1</accession>
<dbReference type="PANTHER" id="PTHR23150">
    <property type="entry name" value="SULFATASE MODIFYING FACTOR 1, 2"/>
    <property type="match status" value="1"/>
</dbReference>
<feature type="chain" id="PRO_5044630432" evidence="1">
    <location>
        <begin position="26"/>
        <end position="292"/>
    </location>
</feature>
<evidence type="ECO:0000259" key="2">
    <source>
        <dbReference type="Pfam" id="PF03781"/>
    </source>
</evidence>
<gene>
    <name evidence="3" type="ORF">G3435_08160</name>
    <name evidence="4" type="ORF">G3436_14865</name>
</gene>
<dbReference type="Proteomes" id="UP000480410">
    <property type="component" value="Unassembled WGS sequence"/>
</dbReference>
<dbReference type="Proteomes" id="UP000482634">
    <property type="component" value="Unassembled WGS sequence"/>
</dbReference>
<evidence type="ECO:0000313" key="3">
    <source>
        <dbReference type="EMBL" id="NER59949.1"/>
    </source>
</evidence>
<organism evidence="4 6">
    <name type="scientific">Pseudomonas brassicae</name>
    <dbReference type="NCBI Taxonomy" id="2708063"/>
    <lineage>
        <taxon>Bacteria</taxon>
        <taxon>Pseudomonadati</taxon>
        <taxon>Pseudomonadota</taxon>
        <taxon>Gammaproteobacteria</taxon>
        <taxon>Pseudomonadales</taxon>
        <taxon>Pseudomonadaceae</taxon>
        <taxon>Pseudomonas</taxon>
    </lineage>
</organism>
<dbReference type="SUPFAM" id="SSF56436">
    <property type="entry name" value="C-type lectin-like"/>
    <property type="match status" value="1"/>
</dbReference>
<reference evidence="5 6" key="1">
    <citation type="submission" date="2020-02" db="EMBL/GenBank/DDBJ databases">
        <title>Broccoli isolated Pseudomonas sp.</title>
        <authorList>
            <person name="Fujikawa T."/>
            <person name="Sawada H."/>
        </authorList>
    </citation>
    <scope>NUCLEOTIDE SEQUENCE [LARGE SCALE GENOMIC DNA]</scope>
    <source>
        <strain evidence="4 6">MAFF212427</strain>
        <strain evidence="3 5">MAFF212428</strain>
    </source>
</reference>
<dbReference type="PROSITE" id="PS51257">
    <property type="entry name" value="PROKAR_LIPOPROTEIN"/>
    <property type="match status" value="1"/>
</dbReference>
<dbReference type="AlphaFoldDB" id="A0A6B3NV49"/>
<dbReference type="EMBL" id="JAAHBV010000155">
    <property type="protein sequence ID" value="NER59949.1"/>
    <property type="molecule type" value="Genomic_DNA"/>
</dbReference>
<accession>A0A6B3NV49</accession>
<feature type="signal peptide" evidence="1">
    <location>
        <begin position="1"/>
        <end position="25"/>
    </location>
</feature>
<evidence type="ECO:0000256" key="1">
    <source>
        <dbReference type="SAM" id="SignalP"/>
    </source>
</evidence>
<evidence type="ECO:0000313" key="4">
    <source>
        <dbReference type="EMBL" id="NER64921.1"/>
    </source>
</evidence>
<dbReference type="InterPro" id="IPR005532">
    <property type="entry name" value="SUMF_dom"/>
</dbReference>
<keyword evidence="6" id="KW-1185">Reference proteome</keyword>
<dbReference type="InterPro" id="IPR042095">
    <property type="entry name" value="SUMF_sf"/>
</dbReference>
<dbReference type="GO" id="GO:0120147">
    <property type="term" value="F:formylglycine-generating oxidase activity"/>
    <property type="evidence" value="ECO:0007669"/>
    <property type="project" value="TreeGrafter"/>
</dbReference>
<evidence type="ECO:0000313" key="6">
    <source>
        <dbReference type="Proteomes" id="UP000482634"/>
    </source>
</evidence>